<dbReference type="EMBL" id="NJHN03000130">
    <property type="protein sequence ID" value="KAH9412426.1"/>
    <property type="molecule type" value="Genomic_DNA"/>
</dbReference>
<feature type="non-terminal residue" evidence="11">
    <location>
        <position position="221"/>
    </location>
</feature>
<keyword evidence="4 10" id="KW-0812">Transmembrane</keyword>
<sequence length="221" mass="25328">MDTIMTNVDDDNDGLSPKIESNINETNLLLFYLVTSASLFSAFIPTIVSLLLSLLTWDSQMEQSLKRQASDLKEELGSINMTDEFAKYSKIQRKLLKITDELKNKNNRQFIYQTKTRIILYAISYGISAIAFLTIHWTYHGQPVLIFDNDHHSIDLFYPLGPLLSFSTGHSNCLSITAWFFISGFVFRMLMAPAISLLIIEDEWKENQFLKIGHCQTKKSV</sequence>
<name>A0ABQ8IPZ2_DERPT</name>
<evidence type="ECO:0000256" key="6">
    <source>
        <dbReference type="ARBA" id="ARBA00022989"/>
    </source>
</evidence>
<evidence type="ECO:0000313" key="12">
    <source>
        <dbReference type="Proteomes" id="UP000887458"/>
    </source>
</evidence>
<dbReference type="Pfam" id="PF04420">
    <property type="entry name" value="CHD5"/>
    <property type="match status" value="1"/>
</dbReference>
<comment type="subcellular location">
    <subcellularLocation>
        <location evidence="1">Endoplasmic reticulum membrane</location>
        <topology evidence="1">Multi-pass membrane protein</topology>
    </subcellularLocation>
</comment>
<dbReference type="InterPro" id="IPR029012">
    <property type="entry name" value="Helix_hairpin_bin_sf"/>
</dbReference>
<feature type="transmembrane region" description="Helical" evidence="10">
    <location>
        <begin position="29"/>
        <end position="57"/>
    </location>
</feature>
<keyword evidence="7 10" id="KW-0472">Membrane</keyword>
<dbReference type="PANTHER" id="PTHR42650:SF1">
    <property type="entry name" value="GUIDED ENTRY OF TAIL-ANCHORED PROTEINS FACTOR 1"/>
    <property type="match status" value="1"/>
</dbReference>
<evidence type="ECO:0000313" key="11">
    <source>
        <dbReference type="EMBL" id="KAH9412426.1"/>
    </source>
</evidence>
<dbReference type="InterPro" id="IPR028945">
    <property type="entry name" value="Get1"/>
</dbReference>
<evidence type="ECO:0000256" key="4">
    <source>
        <dbReference type="ARBA" id="ARBA00022692"/>
    </source>
</evidence>
<evidence type="ECO:0000256" key="9">
    <source>
        <dbReference type="ARBA" id="ARBA00033006"/>
    </source>
</evidence>
<gene>
    <name evidence="11" type="ORF">DERP_014568</name>
</gene>
<evidence type="ECO:0000256" key="5">
    <source>
        <dbReference type="ARBA" id="ARBA00022824"/>
    </source>
</evidence>
<keyword evidence="6 10" id="KW-1133">Transmembrane helix</keyword>
<evidence type="ECO:0000256" key="2">
    <source>
        <dbReference type="ARBA" id="ARBA00010799"/>
    </source>
</evidence>
<protein>
    <recommendedName>
        <fullName evidence="3">Guided entry of tail-anchored proteins factor 1</fullName>
    </recommendedName>
    <alternativeName>
        <fullName evidence="8">Tail-anchored protein insertion receptor WRB</fullName>
    </alternativeName>
    <alternativeName>
        <fullName evidence="9">Tryptophan-rich basic protein</fullName>
    </alternativeName>
</protein>
<comment type="similarity">
    <text evidence="2">Belongs to the WRB/GET1 family.</text>
</comment>
<organism evidence="11 12">
    <name type="scientific">Dermatophagoides pteronyssinus</name>
    <name type="common">European house dust mite</name>
    <dbReference type="NCBI Taxonomy" id="6956"/>
    <lineage>
        <taxon>Eukaryota</taxon>
        <taxon>Metazoa</taxon>
        <taxon>Ecdysozoa</taxon>
        <taxon>Arthropoda</taxon>
        <taxon>Chelicerata</taxon>
        <taxon>Arachnida</taxon>
        <taxon>Acari</taxon>
        <taxon>Acariformes</taxon>
        <taxon>Sarcoptiformes</taxon>
        <taxon>Astigmata</taxon>
        <taxon>Psoroptidia</taxon>
        <taxon>Analgoidea</taxon>
        <taxon>Pyroglyphidae</taxon>
        <taxon>Dermatophagoidinae</taxon>
        <taxon>Dermatophagoides</taxon>
    </lineage>
</organism>
<feature type="transmembrane region" description="Helical" evidence="10">
    <location>
        <begin position="176"/>
        <end position="200"/>
    </location>
</feature>
<accession>A0ABQ8IPZ2</accession>
<dbReference type="Gene3D" id="1.10.287.660">
    <property type="entry name" value="Helix hairpin bin"/>
    <property type="match status" value="1"/>
</dbReference>
<dbReference type="PANTHER" id="PTHR42650">
    <property type="entry name" value="TAIL-ANCHORED PROTEIN INSERTION RECEPTOR WRB"/>
    <property type="match status" value="1"/>
</dbReference>
<evidence type="ECO:0000256" key="10">
    <source>
        <dbReference type="SAM" id="Phobius"/>
    </source>
</evidence>
<proteinExistence type="inferred from homology"/>
<evidence type="ECO:0000256" key="7">
    <source>
        <dbReference type="ARBA" id="ARBA00023136"/>
    </source>
</evidence>
<reference evidence="11 12" key="1">
    <citation type="journal article" date="2018" name="J. Allergy Clin. Immunol.">
        <title>High-quality assembly of Dermatophagoides pteronyssinus genome and transcriptome reveals a wide range of novel allergens.</title>
        <authorList>
            <person name="Liu X.Y."/>
            <person name="Yang K.Y."/>
            <person name="Wang M.Q."/>
            <person name="Kwok J.S."/>
            <person name="Zeng X."/>
            <person name="Yang Z."/>
            <person name="Xiao X.J."/>
            <person name="Lau C.P."/>
            <person name="Li Y."/>
            <person name="Huang Z.M."/>
            <person name="Ba J.G."/>
            <person name="Yim A.K."/>
            <person name="Ouyang C.Y."/>
            <person name="Ngai S.M."/>
            <person name="Chan T.F."/>
            <person name="Leung E.L."/>
            <person name="Liu L."/>
            <person name="Liu Z.G."/>
            <person name="Tsui S.K."/>
        </authorList>
    </citation>
    <scope>NUCLEOTIDE SEQUENCE [LARGE SCALE GENOMIC DNA]</scope>
    <source>
        <strain evidence="11">Derp</strain>
    </source>
</reference>
<evidence type="ECO:0000256" key="1">
    <source>
        <dbReference type="ARBA" id="ARBA00004477"/>
    </source>
</evidence>
<keyword evidence="12" id="KW-1185">Reference proteome</keyword>
<feature type="transmembrane region" description="Helical" evidence="10">
    <location>
        <begin position="118"/>
        <end position="139"/>
    </location>
</feature>
<evidence type="ECO:0000256" key="3">
    <source>
        <dbReference type="ARBA" id="ARBA00017951"/>
    </source>
</evidence>
<reference evidence="11 12" key="2">
    <citation type="journal article" date="2022" name="Mol. Biol. Evol.">
        <title>Comparative Genomics Reveals Insights into the Divergent Evolution of Astigmatic Mites and Household Pest Adaptations.</title>
        <authorList>
            <person name="Xiong Q."/>
            <person name="Wan A.T."/>
            <person name="Liu X."/>
            <person name="Fung C.S."/>
            <person name="Xiao X."/>
            <person name="Malainual N."/>
            <person name="Hou J."/>
            <person name="Wang L."/>
            <person name="Wang M."/>
            <person name="Yang K.Y."/>
            <person name="Cui Y."/>
            <person name="Leung E.L."/>
            <person name="Nong W."/>
            <person name="Shin S.K."/>
            <person name="Au S.W."/>
            <person name="Jeong K.Y."/>
            <person name="Chew F.T."/>
            <person name="Hui J.H."/>
            <person name="Leung T.F."/>
            <person name="Tungtrongchitr A."/>
            <person name="Zhong N."/>
            <person name="Liu Z."/>
            <person name="Tsui S.K."/>
        </authorList>
    </citation>
    <scope>NUCLEOTIDE SEQUENCE [LARGE SCALE GENOMIC DNA]</scope>
    <source>
        <strain evidence="11">Derp</strain>
    </source>
</reference>
<keyword evidence="5" id="KW-0256">Endoplasmic reticulum</keyword>
<evidence type="ECO:0000256" key="8">
    <source>
        <dbReference type="ARBA" id="ARBA00032437"/>
    </source>
</evidence>
<comment type="caution">
    <text evidence="11">The sequence shown here is derived from an EMBL/GenBank/DDBJ whole genome shotgun (WGS) entry which is preliminary data.</text>
</comment>
<dbReference type="Proteomes" id="UP000887458">
    <property type="component" value="Unassembled WGS sequence"/>
</dbReference>